<feature type="transmembrane region" description="Helical" evidence="14">
    <location>
        <begin position="162"/>
        <end position="186"/>
    </location>
</feature>
<feature type="transmembrane region" description="Helical" evidence="14">
    <location>
        <begin position="198"/>
        <end position="216"/>
    </location>
</feature>
<dbReference type="InterPro" id="IPR003824">
    <property type="entry name" value="UppP"/>
</dbReference>
<dbReference type="GO" id="GO:0008360">
    <property type="term" value="P:regulation of cell shape"/>
    <property type="evidence" value="ECO:0007669"/>
    <property type="project" value="UniProtKB-KW"/>
</dbReference>
<dbReference type="Pfam" id="PF02673">
    <property type="entry name" value="BacA"/>
    <property type="match status" value="1"/>
</dbReference>
<evidence type="ECO:0000256" key="2">
    <source>
        <dbReference type="ARBA" id="ARBA00010621"/>
    </source>
</evidence>
<sequence length="283" mass="30277">MSGVIGWWEAALLGLIQGLTEFLPVSSSAHLRIIGPFLPSGADPGAAFTAITQIGTELAVLIYFRKDILRIALAWFGALPGSGASAAAKSHPDVRLGWLVIIGSLPIAILGLAFQHAIETYLRNLYLTAIMLIVFGLILGAADRYGRHELPLSRMRWRDGIIFGFAQAMALIPGVSRSGGTITAGLMMGYTREAAARYSFLLAIPAVLASGFYQLYKNWGVAGPVAPGPTLLATIIAFFVGYGVIVVFLRIVSSRGYWPFVAYRIVLGVFVLALLQMGVIAAH</sequence>
<evidence type="ECO:0000256" key="7">
    <source>
        <dbReference type="ARBA" id="ARBA00022801"/>
    </source>
</evidence>
<dbReference type="AlphaFoldDB" id="A0A1A7C2Z8"/>
<dbReference type="Proteomes" id="UP000092713">
    <property type="component" value="Unassembled WGS sequence"/>
</dbReference>
<evidence type="ECO:0000256" key="13">
    <source>
        <dbReference type="ARBA" id="ARBA00047594"/>
    </source>
</evidence>
<dbReference type="GO" id="GO:0071555">
    <property type="term" value="P:cell wall organization"/>
    <property type="evidence" value="ECO:0007669"/>
    <property type="project" value="UniProtKB-KW"/>
</dbReference>
<comment type="subcellular location">
    <subcellularLocation>
        <location evidence="1 14">Cell membrane</location>
        <topology evidence="1 14">Multi-pass membrane protein</topology>
    </subcellularLocation>
</comment>
<dbReference type="NCBIfam" id="NF001392">
    <property type="entry name" value="PRK00281.2-1"/>
    <property type="match status" value="1"/>
</dbReference>
<keyword evidence="5 14" id="KW-1003">Cell membrane</keyword>
<keyword evidence="9 14" id="KW-0472">Membrane</keyword>
<keyword evidence="6 14" id="KW-0812">Transmembrane</keyword>
<evidence type="ECO:0000256" key="4">
    <source>
        <dbReference type="ARBA" id="ARBA00021581"/>
    </source>
</evidence>
<name>A0A1A7C2Z8_9BURK</name>
<dbReference type="EMBL" id="LOCQ01000049">
    <property type="protein sequence ID" value="OBV40107.1"/>
    <property type="molecule type" value="Genomic_DNA"/>
</dbReference>
<dbReference type="GO" id="GO:0050380">
    <property type="term" value="F:undecaprenyl-diphosphatase activity"/>
    <property type="evidence" value="ECO:0007669"/>
    <property type="project" value="UniProtKB-UniRule"/>
</dbReference>
<keyword evidence="10 14" id="KW-0046">Antibiotic resistance</keyword>
<comment type="catalytic activity">
    <reaction evidence="13 14">
        <text>di-trans,octa-cis-undecaprenyl diphosphate + H2O = di-trans,octa-cis-undecaprenyl phosphate + phosphate + H(+)</text>
        <dbReference type="Rhea" id="RHEA:28094"/>
        <dbReference type="ChEBI" id="CHEBI:15377"/>
        <dbReference type="ChEBI" id="CHEBI:15378"/>
        <dbReference type="ChEBI" id="CHEBI:43474"/>
        <dbReference type="ChEBI" id="CHEBI:58405"/>
        <dbReference type="ChEBI" id="CHEBI:60392"/>
        <dbReference type="EC" id="3.6.1.27"/>
    </reaction>
</comment>
<evidence type="ECO:0000313" key="16">
    <source>
        <dbReference type="Proteomes" id="UP000092713"/>
    </source>
</evidence>
<dbReference type="PATRIC" id="fig|1747903.4.peg.3732"/>
<feature type="transmembrane region" description="Helical" evidence="14">
    <location>
        <begin position="94"/>
        <end position="113"/>
    </location>
</feature>
<keyword evidence="7 14" id="KW-0378">Hydrolase</keyword>
<evidence type="ECO:0000256" key="8">
    <source>
        <dbReference type="ARBA" id="ARBA00022989"/>
    </source>
</evidence>
<protein>
    <recommendedName>
        <fullName evidence="4 14">Undecaprenyl-diphosphatase</fullName>
        <ecNumber evidence="3 14">3.6.1.27</ecNumber>
    </recommendedName>
    <alternativeName>
        <fullName evidence="12 14">Bacitracin resistance protein</fullName>
    </alternativeName>
    <alternativeName>
        <fullName evidence="11 14">Undecaprenyl pyrophosphate phosphatase</fullName>
    </alternativeName>
</protein>
<evidence type="ECO:0000256" key="11">
    <source>
        <dbReference type="ARBA" id="ARBA00032707"/>
    </source>
</evidence>
<dbReference type="RefSeq" id="WP_065307168.1">
    <property type="nucleotide sequence ID" value="NZ_LOCQ01000049.1"/>
</dbReference>
<keyword evidence="16" id="KW-1185">Reference proteome</keyword>
<comment type="function">
    <text evidence="14">Catalyzes the dephosphorylation of undecaprenyl diphosphate (UPP). Confers resistance to bacitracin.</text>
</comment>
<dbReference type="STRING" id="1747903.ASR47_101422"/>
<dbReference type="HAMAP" id="MF_01006">
    <property type="entry name" value="Undec_diphosphatase"/>
    <property type="match status" value="1"/>
</dbReference>
<evidence type="ECO:0000256" key="10">
    <source>
        <dbReference type="ARBA" id="ARBA00023251"/>
    </source>
</evidence>
<organism evidence="15 16">
    <name type="scientific">Janthinobacterium psychrotolerans</name>
    <dbReference type="NCBI Taxonomy" id="1747903"/>
    <lineage>
        <taxon>Bacteria</taxon>
        <taxon>Pseudomonadati</taxon>
        <taxon>Pseudomonadota</taxon>
        <taxon>Betaproteobacteria</taxon>
        <taxon>Burkholderiales</taxon>
        <taxon>Oxalobacteraceae</taxon>
        <taxon>Janthinobacterium</taxon>
    </lineage>
</organism>
<evidence type="ECO:0000256" key="6">
    <source>
        <dbReference type="ARBA" id="ARBA00022692"/>
    </source>
</evidence>
<keyword evidence="14" id="KW-0573">Peptidoglycan synthesis</keyword>
<comment type="caution">
    <text evidence="15">The sequence shown here is derived from an EMBL/GenBank/DDBJ whole genome shotgun (WGS) entry which is preliminary data.</text>
</comment>
<dbReference type="NCBIfam" id="TIGR00753">
    <property type="entry name" value="undec_PP_bacA"/>
    <property type="match status" value="1"/>
</dbReference>
<feature type="transmembrane region" description="Helical" evidence="14">
    <location>
        <begin position="125"/>
        <end position="142"/>
    </location>
</feature>
<evidence type="ECO:0000256" key="1">
    <source>
        <dbReference type="ARBA" id="ARBA00004651"/>
    </source>
</evidence>
<dbReference type="PANTHER" id="PTHR30622">
    <property type="entry name" value="UNDECAPRENYL-DIPHOSPHATASE"/>
    <property type="match status" value="1"/>
</dbReference>
<dbReference type="OrthoDB" id="9808289at2"/>
<keyword evidence="14" id="KW-0133">Cell shape</keyword>
<evidence type="ECO:0000256" key="9">
    <source>
        <dbReference type="ARBA" id="ARBA00023136"/>
    </source>
</evidence>
<evidence type="ECO:0000256" key="12">
    <source>
        <dbReference type="ARBA" id="ARBA00032932"/>
    </source>
</evidence>
<comment type="miscellaneous">
    <text evidence="14">Bacitracin is thought to be involved in the inhibition of peptidoglycan synthesis by sequestering undecaprenyl diphosphate, thereby reducing the pool of lipid carrier available.</text>
</comment>
<keyword evidence="8 14" id="KW-1133">Transmembrane helix</keyword>
<evidence type="ECO:0000313" key="15">
    <source>
        <dbReference type="EMBL" id="OBV40107.1"/>
    </source>
</evidence>
<dbReference type="EC" id="3.6.1.27" evidence="3 14"/>
<dbReference type="GO" id="GO:0046677">
    <property type="term" value="P:response to antibiotic"/>
    <property type="evidence" value="ECO:0007669"/>
    <property type="project" value="UniProtKB-UniRule"/>
</dbReference>
<dbReference type="GO" id="GO:0009252">
    <property type="term" value="P:peptidoglycan biosynthetic process"/>
    <property type="evidence" value="ECO:0007669"/>
    <property type="project" value="UniProtKB-KW"/>
</dbReference>
<evidence type="ECO:0000256" key="5">
    <source>
        <dbReference type="ARBA" id="ARBA00022475"/>
    </source>
</evidence>
<evidence type="ECO:0000256" key="14">
    <source>
        <dbReference type="HAMAP-Rule" id="MF_01006"/>
    </source>
</evidence>
<keyword evidence="14" id="KW-0961">Cell wall biogenesis/degradation</keyword>
<feature type="transmembrane region" description="Helical" evidence="14">
    <location>
        <begin position="71"/>
        <end position="88"/>
    </location>
</feature>
<dbReference type="PANTHER" id="PTHR30622:SF4">
    <property type="entry name" value="UNDECAPRENYL-DIPHOSPHATASE"/>
    <property type="match status" value="1"/>
</dbReference>
<dbReference type="GO" id="GO:0005886">
    <property type="term" value="C:plasma membrane"/>
    <property type="evidence" value="ECO:0007669"/>
    <property type="project" value="UniProtKB-SubCell"/>
</dbReference>
<feature type="transmembrane region" description="Helical" evidence="14">
    <location>
        <begin position="45"/>
        <end position="64"/>
    </location>
</feature>
<evidence type="ECO:0000256" key="3">
    <source>
        <dbReference type="ARBA" id="ARBA00012374"/>
    </source>
</evidence>
<proteinExistence type="inferred from homology"/>
<comment type="similarity">
    <text evidence="2 14">Belongs to the UppP family.</text>
</comment>
<gene>
    <name evidence="14" type="primary">uppP</name>
    <name evidence="15" type="ORF">ASR47_101422</name>
</gene>
<feature type="transmembrane region" description="Helical" evidence="14">
    <location>
        <begin position="261"/>
        <end position="282"/>
    </location>
</feature>
<accession>A0A1A7C2Z8</accession>
<reference evidence="15 16" key="1">
    <citation type="submission" date="2016-04" db="EMBL/GenBank/DDBJ databases">
        <title>Draft genome sequence of Janthinobacterium psychrotolerans sp. nov., isolated from freshwater sediments in Denmark.</title>
        <authorList>
            <person name="Gong X."/>
            <person name="Skrivergaard S."/>
            <person name="Korsgaard B.S."/>
            <person name="Schreiber L."/>
            <person name="Marshall I.P."/>
            <person name="Finster K."/>
            <person name="Schramm A."/>
        </authorList>
    </citation>
    <scope>NUCLEOTIDE SEQUENCE [LARGE SCALE GENOMIC DNA]</scope>
    <source>
        <strain evidence="15 16">S3-2</strain>
    </source>
</reference>
<feature type="transmembrane region" description="Helical" evidence="14">
    <location>
        <begin position="228"/>
        <end position="249"/>
    </location>
</feature>